<dbReference type="Gramene" id="OPUNC08G06040.1">
    <property type="protein sequence ID" value="OPUNC08G06040.1"/>
    <property type="gene ID" value="OPUNC08G06040"/>
</dbReference>
<accession>A0A0E0LSE5</accession>
<proteinExistence type="predicted"/>
<feature type="compositionally biased region" description="Acidic residues" evidence="1">
    <location>
        <begin position="122"/>
        <end position="143"/>
    </location>
</feature>
<feature type="region of interest" description="Disordered" evidence="1">
    <location>
        <begin position="93"/>
        <end position="144"/>
    </location>
</feature>
<dbReference type="AlphaFoldDB" id="A0A0E0LSE5"/>
<dbReference type="Proteomes" id="UP000026962">
    <property type="component" value="Chromosome 8"/>
</dbReference>
<organism evidence="2">
    <name type="scientific">Oryza punctata</name>
    <name type="common">Red rice</name>
    <dbReference type="NCBI Taxonomy" id="4537"/>
    <lineage>
        <taxon>Eukaryota</taxon>
        <taxon>Viridiplantae</taxon>
        <taxon>Streptophyta</taxon>
        <taxon>Embryophyta</taxon>
        <taxon>Tracheophyta</taxon>
        <taxon>Spermatophyta</taxon>
        <taxon>Magnoliopsida</taxon>
        <taxon>Liliopsida</taxon>
        <taxon>Poales</taxon>
        <taxon>Poaceae</taxon>
        <taxon>BOP clade</taxon>
        <taxon>Oryzoideae</taxon>
        <taxon>Oryzeae</taxon>
        <taxon>Oryzinae</taxon>
        <taxon>Oryza</taxon>
    </lineage>
</organism>
<evidence type="ECO:0000313" key="2">
    <source>
        <dbReference type="EnsemblPlants" id="OPUNC08G06040.1"/>
    </source>
</evidence>
<sequence>MSAVASRMRGLQIWRYDGEEDKVPPDLSLPSPVKPAAEGRMPPLLLREGQHQAPGGIRSSAPHPVLGPRRAGMGDNEGDTMAAVADSMATELPVTATSTFTEEDEDDDDAVVTSSDRRWIDNEDDRDYEDDGDNEAISDEDDTTIINKRERGKWWSVSSG</sequence>
<dbReference type="EnsemblPlants" id="OPUNC08G06040.1">
    <property type="protein sequence ID" value="OPUNC08G06040.1"/>
    <property type="gene ID" value="OPUNC08G06040"/>
</dbReference>
<evidence type="ECO:0000256" key="1">
    <source>
        <dbReference type="SAM" id="MobiDB-lite"/>
    </source>
</evidence>
<feature type="region of interest" description="Disordered" evidence="1">
    <location>
        <begin position="17"/>
        <end position="79"/>
    </location>
</feature>
<evidence type="ECO:0000313" key="3">
    <source>
        <dbReference type="Proteomes" id="UP000026962"/>
    </source>
</evidence>
<name>A0A0E0LSE5_ORYPU</name>
<reference evidence="2" key="1">
    <citation type="submission" date="2015-04" db="UniProtKB">
        <authorList>
            <consortium name="EnsemblPlants"/>
        </authorList>
    </citation>
    <scope>IDENTIFICATION</scope>
</reference>
<keyword evidence="3" id="KW-1185">Reference proteome</keyword>
<reference evidence="2" key="2">
    <citation type="submission" date="2018-05" db="EMBL/GenBank/DDBJ databases">
        <title>OpunRS2 (Oryza punctata Reference Sequence Version 2).</title>
        <authorList>
            <person name="Zhang J."/>
            <person name="Kudrna D."/>
            <person name="Lee S."/>
            <person name="Talag J."/>
            <person name="Welchert J."/>
            <person name="Wing R.A."/>
        </authorList>
    </citation>
    <scope>NUCLEOTIDE SEQUENCE [LARGE SCALE GENOMIC DNA]</scope>
</reference>
<feature type="compositionally biased region" description="Acidic residues" evidence="1">
    <location>
        <begin position="101"/>
        <end position="110"/>
    </location>
</feature>
<protein>
    <submittedName>
        <fullName evidence="2">Uncharacterized protein</fullName>
    </submittedName>
</protein>
<dbReference type="HOGENOM" id="CLU_1655010_0_0_1"/>